<dbReference type="EMBL" id="WWCP01000014">
    <property type="protein sequence ID" value="MYM82961.1"/>
    <property type="molecule type" value="Genomic_DNA"/>
</dbReference>
<dbReference type="PANTHER" id="PTHR45947">
    <property type="entry name" value="SULFOQUINOVOSYL TRANSFERASE SQD2"/>
    <property type="match status" value="1"/>
</dbReference>
<proteinExistence type="predicted"/>
<evidence type="ECO:0000259" key="1">
    <source>
        <dbReference type="Pfam" id="PF00534"/>
    </source>
</evidence>
<dbReference type="InterPro" id="IPR028098">
    <property type="entry name" value="Glyco_trans_4-like_N"/>
</dbReference>
<dbReference type="Pfam" id="PF00534">
    <property type="entry name" value="Glycos_transf_1"/>
    <property type="match status" value="1"/>
</dbReference>
<dbReference type="PANTHER" id="PTHR45947:SF3">
    <property type="entry name" value="SULFOQUINOVOSYL TRANSFERASE SQD2"/>
    <property type="match status" value="1"/>
</dbReference>
<dbReference type="CDD" id="cd03808">
    <property type="entry name" value="GT4_CapM-like"/>
    <property type="match status" value="1"/>
</dbReference>
<feature type="domain" description="Glycosyl transferase family 1" evidence="1">
    <location>
        <begin position="192"/>
        <end position="352"/>
    </location>
</feature>
<feature type="domain" description="Glycosyltransferase subfamily 4-like N-terminal" evidence="2">
    <location>
        <begin position="22"/>
        <end position="179"/>
    </location>
</feature>
<protein>
    <submittedName>
        <fullName evidence="3">Glycosyltransferase</fullName>
    </submittedName>
</protein>
<dbReference type="InterPro" id="IPR050194">
    <property type="entry name" value="Glycosyltransferase_grp1"/>
</dbReference>
<comment type="caution">
    <text evidence="3">The sequence shown here is derived from an EMBL/GenBank/DDBJ whole genome shotgun (WGS) entry which is preliminary data.</text>
</comment>
<dbReference type="Gene3D" id="3.40.50.2000">
    <property type="entry name" value="Glycogen Phosphorylase B"/>
    <property type="match status" value="2"/>
</dbReference>
<dbReference type="GO" id="GO:0016757">
    <property type="term" value="F:glycosyltransferase activity"/>
    <property type="evidence" value="ECO:0007669"/>
    <property type="project" value="InterPro"/>
</dbReference>
<dbReference type="Pfam" id="PF13579">
    <property type="entry name" value="Glyco_trans_4_4"/>
    <property type="match status" value="1"/>
</dbReference>
<accession>A0A6L8ML68</accession>
<reference evidence="3 4" key="1">
    <citation type="submission" date="2019-12" db="EMBL/GenBank/DDBJ databases">
        <title>Novel species isolated from a subtropical stream in China.</title>
        <authorList>
            <person name="Lu H."/>
        </authorList>
    </citation>
    <scope>NUCLEOTIDE SEQUENCE [LARGE SCALE GENOMIC DNA]</scope>
    <source>
        <strain evidence="3 4">FT50W</strain>
    </source>
</reference>
<evidence type="ECO:0000259" key="2">
    <source>
        <dbReference type="Pfam" id="PF13579"/>
    </source>
</evidence>
<dbReference type="Proteomes" id="UP000474565">
    <property type="component" value="Unassembled WGS sequence"/>
</dbReference>
<dbReference type="InterPro" id="IPR001296">
    <property type="entry name" value="Glyco_trans_1"/>
</dbReference>
<gene>
    <name evidence="3" type="ORF">GTP44_13460</name>
</gene>
<dbReference type="SUPFAM" id="SSF53756">
    <property type="entry name" value="UDP-Glycosyltransferase/glycogen phosphorylase"/>
    <property type="match status" value="1"/>
</dbReference>
<sequence>MKCLLIVNVIDTLLNSRGPLIKMMLQNGHTVMVAAPGLRLDNPVAQTIVAMGGQVSDIPLRRISTNPLQDAFLMLALWRLMRRWQPDLIIAYTIKPIVYGMLAGRLARVPRRFALVTGLGYAFTLKTTGVSGALKALVLRLYGLALSNAHKVFFQNPDDRALLISLGLLPRDLPNVVVNGSGVDLDYYASAPVPDGEPHFLMIGRFLLDKGIHEYVQAARNLRRKHPKISFSLVGWIDENPAAIAQSELNDWIAQGDIEFLGRLVDVRPAILNASVFVLPSYGEGTPRTVLEAMSMGRSIITTDAPGCRETVIEGRNGFLIAVRSVTELERAMAMFIENPALAKVMGPASRQIAEEKYDVHNVNTIMLREMGMPTAHPKQV</sequence>
<evidence type="ECO:0000313" key="4">
    <source>
        <dbReference type="Proteomes" id="UP000474565"/>
    </source>
</evidence>
<dbReference type="RefSeq" id="WP_161019843.1">
    <property type="nucleotide sequence ID" value="NZ_WWCP01000014.1"/>
</dbReference>
<keyword evidence="3" id="KW-0808">Transferase</keyword>
<name>A0A6L8ML68_9BURK</name>
<organism evidence="3 4">
    <name type="scientific">Duganella lactea</name>
    <dbReference type="NCBI Taxonomy" id="2692173"/>
    <lineage>
        <taxon>Bacteria</taxon>
        <taxon>Pseudomonadati</taxon>
        <taxon>Pseudomonadota</taxon>
        <taxon>Betaproteobacteria</taxon>
        <taxon>Burkholderiales</taxon>
        <taxon>Oxalobacteraceae</taxon>
        <taxon>Telluria group</taxon>
        <taxon>Duganella</taxon>
    </lineage>
</organism>
<dbReference type="AlphaFoldDB" id="A0A6L8ML68"/>
<evidence type="ECO:0000313" key="3">
    <source>
        <dbReference type="EMBL" id="MYM82961.1"/>
    </source>
</evidence>